<evidence type="ECO:0000313" key="4">
    <source>
        <dbReference type="Proteomes" id="UP001556367"/>
    </source>
</evidence>
<feature type="domain" description="Transcription regulator Rua1 C-terminal" evidence="2">
    <location>
        <begin position="452"/>
        <end position="575"/>
    </location>
</feature>
<evidence type="ECO:0000313" key="3">
    <source>
        <dbReference type="EMBL" id="KAL0948138.1"/>
    </source>
</evidence>
<organism evidence="3 4">
    <name type="scientific">Hohenbuehelia grisea</name>
    <dbReference type="NCBI Taxonomy" id="104357"/>
    <lineage>
        <taxon>Eukaryota</taxon>
        <taxon>Fungi</taxon>
        <taxon>Dikarya</taxon>
        <taxon>Basidiomycota</taxon>
        <taxon>Agaricomycotina</taxon>
        <taxon>Agaricomycetes</taxon>
        <taxon>Agaricomycetidae</taxon>
        <taxon>Agaricales</taxon>
        <taxon>Pleurotineae</taxon>
        <taxon>Pleurotaceae</taxon>
        <taxon>Hohenbuehelia</taxon>
    </lineage>
</organism>
<comment type="caution">
    <text evidence="3">The sequence shown here is derived from an EMBL/GenBank/DDBJ whole genome shotgun (WGS) entry which is preliminary data.</text>
</comment>
<feature type="compositionally biased region" description="Polar residues" evidence="1">
    <location>
        <begin position="277"/>
        <end position="290"/>
    </location>
</feature>
<accession>A0ABR3IXX1</accession>
<feature type="compositionally biased region" description="Low complexity" evidence="1">
    <location>
        <begin position="230"/>
        <end position="241"/>
    </location>
</feature>
<evidence type="ECO:0000259" key="2">
    <source>
        <dbReference type="Pfam" id="PF14616"/>
    </source>
</evidence>
<reference evidence="4" key="1">
    <citation type="submission" date="2024-06" db="EMBL/GenBank/DDBJ databases">
        <title>Multi-omics analyses provide insights into the biosynthesis of the anticancer antibiotic pleurotin in Hohenbuehelia grisea.</title>
        <authorList>
            <person name="Weaver J.A."/>
            <person name="Alberti F."/>
        </authorList>
    </citation>
    <scope>NUCLEOTIDE SEQUENCE [LARGE SCALE GENOMIC DNA]</scope>
    <source>
        <strain evidence="4">T-177</strain>
    </source>
</reference>
<dbReference type="Pfam" id="PF14616">
    <property type="entry name" value="Rua1_C"/>
    <property type="match status" value="1"/>
</dbReference>
<feature type="region of interest" description="Disordered" evidence="1">
    <location>
        <begin position="230"/>
        <end position="296"/>
    </location>
</feature>
<gene>
    <name evidence="3" type="ORF">HGRIS_010759</name>
</gene>
<name>A0ABR3IXX1_9AGAR</name>
<dbReference type="PANTHER" id="PTHR28125">
    <property type="entry name" value="MEIOTIC EXPRESSION UP-REGULATED PROTEIN 26"/>
    <property type="match status" value="1"/>
</dbReference>
<dbReference type="Proteomes" id="UP001556367">
    <property type="component" value="Unassembled WGS sequence"/>
</dbReference>
<proteinExistence type="predicted"/>
<sequence>MSNQLIATQLNVVSPNRGQSENSPSSIEYPMAEYCAPFSSTAHSKHPNANHGDSAQSTQSDDSDADLSNLLLQYPEESELTLRTLASDPSAPYQPFIFDLAQHASSTVPGQVIATLQTSETTWNPPAVAERSVHPDISFSQEAPSTPVSLKASNISQLSSPNISPPARHNGTPFGQFFELASSSPIWPASEPFLSPIIRASIPHLSSPTTFNESPLSFRRRDSVRPVTPMLSLTRPTTPSTPGVPLYKLRPSSASAESNSPASQALVIPTDPKSDPRTPNTSNSMSFTMSPLTPLTPLTPLDGPAILTAGKGLRSNILSRPPLSPVTTRIMRSARAPWLLSSSIQRTTGKRLRDCIADESADDDRPGRRAAMISPNKENSLPQSPSSMPRTPTTPPEWPQRTFPTEIHICVDFAALYRRFPVSSYYRTDPSNPNTMQVKLPHPGGAYNPPRDAFDLYTPRFVKGKGRDKVGLCPICIESVARGGEGKALWLSMKFSAFNYHMQYAHGISATTCQPFSPPLDFRTVSRSLCGKHERSVIKQGKCHKCSKWISVEGVKDVELKVKELLWWKHAATCHQGTNIQGETDIHNNDSVMETVKSTL</sequence>
<feature type="region of interest" description="Disordered" evidence="1">
    <location>
        <begin position="357"/>
        <end position="401"/>
    </location>
</feature>
<feature type="region of interest" description="Disordered" evidence="1">
    <location>
        <begin position="1"/>
        <end position="63"/>
    </location>
</feature>
<evidence type="ECO:0000256" key="1">
    <source>
        <dbReference type="SAM" id="MobiDB-lite"/>
    </source>
</evidence>
<dbReference type="PANTHER" id="PTHR28125:SF2">
    <property type="entry name" value="MEIOTIC EXPRESSION UP-REGULATED PROTEIN 26"/>
    <property type="match status" value="1"/>
</dbReference>
<keyword evidence="4" id="KW-1185">Reference proteome</keyword>
<feature type="compositionally biased region" description="Low complexity" evidence="1">
    <location>
        <begin position="53"/>
        <end position="63"/>
    </location>
</feature>
<dbReference type="InterPro" id="IPR028012">
    <property type="entry name" value="Rua1_C"/>
</dbReference>
<protein>
    <recommendedName>
        <fullName evidence="2">Transcription regulator Rua1 C-terminal domain-containing protein</fullName>
    </recommendedName>
</protein>
<dbReference type="EMBL" id="JASNQZ010000014">
    <property type="protein sequence ID" value="KAL0948138.1"/>
    <property type="molecule type" value="Genomic_DNA"/>
</dbReference>
<feature type="compositionally biased region" description="Polar residues" evidence="1">
    <location>
        <begin position="1"/>
        <end position="26"/>
    </location>
</feature>
<feature type="compositionally biased region" description="Low complexity" evidence="1">
    <location>
        <begin position="382"/>
        <end position="391"/>
    </location>
</feature>
<feature type="compositionally biased region" description="Low complexity" evidence="1">
    <location>
        <begin position="252"/>
        <end position="265"/>
    </location>
</feature>